<organism evidence="2 3">
    <name type="scientific">Clunio marinus</name>
    <dbReference type="NCBI Taxonomy" id="568069"/>
    <lineage>
        <taxon>Eukaryota</taxon>
        <taxon>Metazoa</taxon>
        <taxon>Ecdysozoa</taxon>
        <taxon>Arthropoda</taxon>
        <taxon>Hexapoda</taxon>
        <taxon>Insecta</taxon>
        <taxon>Pterygota</taxon>
        <taxon>Neoptera</taxon>
        <taxon>Endopterygota</taxon>
        <taxon>Diptera</taxon>
        <taxon>Nematocera</taxon>
        <taxon>Chironomoidea</taxon>
        <taxon>Chironomidae</taxon>
        <taxon>Clunio</taxon>
    </lineage>
</organism>
<reference evidence="2 3" key="1">
    <citation type="submission" date="2015-04" db="EMBL/GenBank/DDBJ databases">
        <authorList>
            <person name="Syromyatnikov M.Y."/>
            <person name="Popov V.N."/>
        </authorList>
    </citation>
    <scope>NUCLEOTIDE SEQUENCE [LARGE SCALE GENOMIC DNA]</scope>
</reference>
<dbReference type="Pfam" id="PF07841">
    <property type="entry name" value="DM4_12"/>
    <property type="match status" value="1"/>
</dbReference>
<dbReference type="OrthoDB" id="6358587at2759"/>
<dbReference type="STRING" id="568069.A0A1J1JAU1"/>
<dbReference type="AlphaFoldDB" id="A0A1J1JAU1"/>
<gene>
    <name evidence="2" type="ORF">CLUMA_CG021269</name>
</gene>
<dbReference type="PANTHER" id="PTHR21398">
    <property type="entry name" value="AGAP007094-PA"/>
    <property type="match status" value="1"/>
</dbReference>
<dbReference type="Proteomes" id="UP000183832">
    <property type="component" value="Unassembled WGS sequence"/>
</dbReference>
<proteinExistence type="predicted"/>
<keyword evidence="1" id="KW-0732">Signal</keyword>
<protein>
    <submittedName>
        <fullName evidence="2">CLUMA_CG021269, isoform A</fullName>
    </submittedName>
</protein>
<dbReference type="SMART" id="SM00718">
    <property type="entry name" value="DM4_12"/>
    <property type="match status" value="1"/>
</dbReference>
<evidence type="ECO:0000313" key="2">
    <source>
        <dbReference type="EMBL" id="CRL08702.1"/>
    </source>
</evidence>
<name>A0A1J1JAU1_9DIPT</name>
<dbReference type="EMBL" id="CVRI01000075">
    <property type="protein sequence ID" value="CRL08702.1"/>
    <property type="molecule type" value="Genomic_DNA"/>
</dbReference>
<evidence type="ECO:0000256" key="1">
    <source>
        <dbReference type="SAM" id="SignalP"/>
    </source>
</evidence>
<accession>A0A1J1JAU1</accession>
<keyword evidence="3" id="KW-1185">Reference proteome</keyword>
<feature type="signal peptide" evidence="1">
    <location>
        <begin position="1"/>
        <end position="22"/>
    </location>
</feature>
<dbReference type="InterPro" id="IPR006631">
    <property type="entry name" value="DM4_12"/>
</dbReference>
<sequence>MKTALRFSIIFLFSSFNNLIFAARTNSFGLQSHERKLSREKRFLIFNNGGVAKFIGGYLGPIDTPLFINCNAIRNFQYQFNVPPNVTTIFTKVPARQRSLNGEFIFKSDSSRKIAYDIVEQVLTKEGRNGRECILRAICEVAETPVNHNGLIGELVQLFFTPGKHEKIHQDYLDARKAGISHVNCEKIYANCPLGHGILDSFSLIHDFGLGGFARF</sequence>
<feature type="chain" id="PRO_5013198821" evidence="1">
    <location>
        <begin position="23"/>
        <end position="216"/>
    </location>
</feature>
<dbReference type="PANTHER" id="PTHR21398:SF11">
    <property type="entry name" value="HDC15381-RELATED"/>
    <property type="match status" value="1"/>
</dbReference>
<evidence type="ECO:0000313" key="3">
    <source>
        <dbReference type="Proteomes" id="UP000183832"/>
    </source>
</evidence>